<protein>
    <submittedName>
        <fullName evidence="1">Putative lipoprotein</fullName>
    </submittedName>
</protein>
<keyword evidence="1" id="KW-0449">Lipoprotein</keyword>
<accession>A0A0C2DIP0</accession>
<comment type="caution">
    <text evidence="1">The sequence shown here is derived from an EMBL/GenBank/DDBJ whole genome shotgun (WGS) entry which is preliminary data.</text>
</comment>
<evidence type="ECO:0000313" key="2">
    <source>
        <dbReference type="Proteomes" id="UP000031599"/>
    </source>
</evidence>
<dbReference type="InterPro" id="IPR009078">
    <property type="entry name" value="Ferritin-like_SF"/>
</dbReference>
<reference evidence="1 2" key="1">
    <citation type="submission" date="2014-12" db="EMBL/GenBank/DDBJ databases">
        <title>Genome assembly of Enhygromyxa salina DSM 15201.</title>
        <authorList>
            <person name="Sharma G."/>
            <person name="Subramanian S."/>
        </authorList>
    </citation>
    <scope>NUCLEOTIDE SEQUENCE [LARGE SCALE GENOMIC DNA]</scope>
    <source>
        <strain evidence="1 2">DSM 15201</strain>
    </source>
</reference>
<dbReference type="EMBL" id="JMCC02000001">
    <property type="protein sequence ID" value="KIG19542.1"/>
    <property type="molecule type" value="Genomic_DNA"/>
</dbReference>
<dbReference type="SUPFAM" id="SSF47240">
    <property type="entry name" value="Ferritin-like"/>
    <property type="match status" value="1"/>
</dbReference>
<organism evidence="1 2">
    <name type="scientific">Enhygromyxa salina</name>
    <dbReference type="NCBI Taxonomy" id="215803"/>
    <lineage>
        <taxon>Bacteria</taxon>
        <taxon>Pseudomonadati</taxon>
        <taxon>Myxococcota</taxon>
        <taxon>Polyangia</taxon>
        <taxon>Nannocystales</taxon>
        <taxon>Nannocystaceae</taxon>
        <taxon>Enhygromyxa</taxon>
    </lineage>
</organism>
<dbReference type="InterPro" id="IPR012348">
    <property type="entry name" value="RNR-like"/>
</dbReference>
<dbReference type="AlphaFoldDB" id="A0A0C2DIP0"/>
<dbReference type="Gene3D" id="1.10.620.20">
    <property type="entry name" value="Ribonucleotide Reductase, subunit A"/>
    <property type="match status" value="1"/>
</dbReference>
<dbReference type="RefSeq" id="WP_146657720.1">
    <property type="nucleotide sequence ID" value="NZ_JMCC02000001.1"/>
</dbReference>
<dbReference type="Proteomes" id="UP000031599">
    <property type="component" value="Unassembled WGS sequence"/>
</dbReference>
<evidence type="ECO:0000313" key="1">
    <source>
        <dbReference type="EMBL" id="KIG19542.1"/>
    </source>
</evidence>
<gene>
    <name evidence="1" type="ORF">DB30_00051</name>
</gene>
<dbReference type="GO" id="GO:0016491">
    <property type="term" value="F:oxidoreductase activity"/>
    <property type="evidence" value="ECO:0007669"/>
    <property type="project" value="InterPro"/>
</dbReference>
<sequence>MRSQNVPLGTHIPDIEGCPGTITSAGMADIDEDARKALLGMRAQANIDHVATRAKRAAGEADACCYTWMEQCPGGRPLLDDRGQPQLAELVELGQAGQADTRDELPTELRQRLAQAWLADALIEHASIASFLRVRAELEAVGAPDQLLAACERAAVDEQRHAARCFELAARYGRACAPASSPQLAPRDGGLIRVAIDTFIEGCVGETVAAAGAQRAARGCTDPAVAQVLAEIADDESEHAALAWRTLAWAIAKHGAPVLLAVREVSEQLRPTGPIPTADPHAQALAEHGRLDPRAQAQLRHATWATIIDPMLAELQAG</sequence>
<proteinExistence type="predicted"/>
<name>A0A0C2DIP0_9BACT</name>